<sequence length="43" mass="4309">MGRIAFLLLCHKDPATVIAQARALAAGGDGVVLHLDGRAPAAA</sequence>
<gene>
    <name evidence="1" type="ORF">DFP88_103176</name>
</gene>
<name>A0A318SQY2_9RHOB</name>
<accession>A0A318SQY2</accession>
<organism evidence="1 2">
    <name type="scientific">Pseudoroseicyclus aestuarii</name>
    <dbReference type="NCBI Taxonomy" id="1795041"/>
    <lineage>
        <taxon>Bacteria</taxon>
        <taxon>Pseudomonadati</taxon>
        <taxon>Pseudomonadota</taxon>
        <taxon>Alphaproteobacteria</taxon>
        <taxon>Rhodobacterales</taxon>
        <taxon>Paracoccaceae</taxon>
        <taxon>Pseudoroseicyclus</taxon>
    </lineage>
</organism>
<evidence type="ECO:0000313" key="2">
    <source>
        <dbReference type="Proteomes" id="UP000248311"/>
    </source>
</evidence>
<dbReference type="RefSeq" id="WP_281268163.1">
    <property type="nucleotide sequence ID" value="NZ_QJTE01000003.1"/>
</dbReference>
<evidence type="ECO:0008006" key="3">
    <source>
        <dbReference type="Google" id="ProtNLM"/>
    </source>
</evidence>
<proteinExistence type="predicted"/>
<keyword evidence="2" id="KW-1185">Reference proteome</keyword>
<protein>
    <recommendedName>
        <fullName evidence="3">Core-2/I-Branching enzyme</fullName>
    </recommendedName>
</protein>
<dbReference type="Proteomes" id="UP000248311">
    <property type="component" value="Unassembled WGS sequence"/>
</dbReference>
<evidence type="ECO:0000313" key="1">
    <source>
        <dbReference type="EMBL" id="PYE83815.1"/>
    </source>
</evidence>
<comment type="caution">
    <text evidence="1">The sequence shown here is derived from an EMBL/GenBank/DDBJ whole genome shotgun (WGS) entry which is preliminary data.</text>
</comment>
<dbReference type="EMBL" id="QJTE01000003">
    <property type="protein sequence ID" value="PYE83815.1"/>
    <property type="molecule type" value="Genomic_DNA"/>
</dbReference>
<reference evidence="1 2" key="1">
    <citation type="submission" date="2018-06" db="EMBL/GenBank/DDBJ databases">
        <title>Genomic Encyclopedia of Type Strains, Phase III (KMG-III): the genomes of soil and plant-associated and newly described type strains.</title>
        <authorList>
            <person name="Whitman W."/>
        </authorList>
    </citation>
    <scope>NUCLEOTIDE SEQUENCE [LARGE SCALE GENOMIC DNA]</scope>
    <source>
        <strain evidence="1 2">CECT 9025</strain>
    </source>
</reference>
<dbReference type="AlphaFoldDB" id="A0A318SQY2"/>